<dbReference type="STRING" id="253628.A0A0D1YHZ6"/>
<reference evidence="2 3" key="1">
    <citation type="submission" date="2015-01" db="EMBL/GenBank/DDBJ databases">
        <title>The Genome Sequence of Ochroconis gallopava CBS43764.</title>
        <authorList>
            <consortium name="The Broad Institute Genomics Platform"/>
            <person name="Cuomo C."/>
            <person name="de Hoog S."/>
            <person name="Gorbushina A."/>
            <person name="Stielow B."/>
            <person name="Teixiera M."/>
            <person name="Abouelleil A."/>
            <person name="Chapman S.B."/>
            <person name="Priest M."/>
            <person name="Young S.K."/>
            <person name="Wortman J."/>
            <person name="Nusbaum C."/>
            <person name="Birren B."/>
        </authorList>
    </citation>
    <scope>NUCLEOTIDE SEQUENCE [LARGE SCALE GENOMIC DNA]</scope>
    <source>
        <strain evidence="2 3">CBS 43764</strain>
    </source>
</reference>
<dbReference type="GeneID" id="27315969"/>
<dbReference type="Proteomes" id="UP000053259">
    <property type="component" value="Unassembled WGS sequence"/>
</dbReference>
<feature type="compositionally biased region" description="Low complexity" evidence="1">
    <location>
        <begin position="533"/>
        <end position="549"/>
    </location>
</feature>
<evidence type="ECO:0000256" key="1">
    <source>
        <dbReference type="SAM" id="MobiDB-lite"/>
    </source>
</evidence>
<organism evidence="2 3">
    <name type="scientific">Verruconis gallopava</name>
    <dbReference type="NCBI Taxonomy" id="253628"/>
    <lineage>
        <taxon>Eukaryota</taxon>
        <taxon>Fungi</taxon>
        <taxon>Dikarya</taxon>
        <taxon>Ascomycota</taxon>
        <taxon>Pezizomycotina</taxon>
        <taxon>Dothideomycetes</taxon>
        <taxon>Pleosporomycetidae</taxon>
        <taxon>Venturiales</taxon>
        <taxon>Sympoventuriaceae</taxon>
        <taxon>Verruconis</taxon>
    </lineage>
</organism>
<feature type="compositionally biased region" description="Polar residues" evidence="1">
    <location>
        <begin position="126"/>
        <end position="138"/>
    </location>
</feature>
<feature type="compositionally biased region" description="Polar residues" evidence="1">
    <location>
        <begin position="24"/>
        <end position="34"/>
    </location>
</feature>
<feature type="compositionally biased region" description="Pro residues" evidence="1">
    <location>
        <begin position="97"/>
        <end position="119"/>
    </location>
</feature>
<dbReference type="VEuPathDB" id="FungiDB:PV09_07996"/>
<dbReference type="EMBL" id="KN847563">
    <property type="protein sequence ID" value="KIW00472.1"/>
    <property type="molecule type" value="Genomic_DNA"/>
</dbReference>
<dbReference type="RefSeq" id="XP_016210341.1">
    <property type="nucleotide sequence ID" value="XM_016361837.1"/>
</dbReference>
<accession>A0A0D1YHZ6</accession>
<evidence type="ECO:0000313" key="2">
    <source>
        <dbReference type="EMBL" id="KIW00472.1"/>
    </source>
</evidence>
<dbReference type="InParanoid" id="A0A0D1YHZ6"/>
<feature type="compositionally biased region" description="Pro residues" evidence="1">
    <location>
        <begin position="139"/>
        <end position="164"/>
    </location>
</feature>
<keyword evidence="3" id="KW-1185">Reference proteome</keyword>
<evidence type="ECO:0000313" key="3">
    <source>
        <dbReference type="Proteomes" id="UP000053259"/>
    </source>
</evidence>
<feature type="compositionally biased region" description="Pro residues" evidence="1">
    <location>
        <begin position="1"/>
        <end position="23"/>
    </location>
</feature>
<feature type="compositionally biased region" description="Pro residues" evidence="1">
    <location>
        <begin position="258"/>
        <end position="267"/>
    </location>
</feature>
<feature type="compositionally biased region" description="Low complexity" evidence="1">
    <location>
        <begin position="510"/>
        <end position="524"/>
    </location>
</feature>
<name>A0A0D1YHZ6_9PEZI</name>
<sequence>MSHLPPPPPNAVPYVPPPPPPPSTHSAYGLQQHQYPPREAYSYPPPPPNNYQNGYHNHHRSSPPSHHQQTARDRPAKSKMIVTRYPRPPNQHQQYPGLPPPPGPYHTAPLPPPPPPPAVAPYTQQSWAGTPSHATSPSVHPPQPASYVPPPAPNQYTVPPPHPHQPSYSGYSQQPGPNYLPPPPPPPQSFPPPPPAPSPAHVAAAGQGYPPPPPPTAHPSWNAPQPQYPPQLAYSPSPTVASYHIPAATRTPAQPSASVPPPEPAPTPSVKTVIKDRSDPTFYDGWDDEEFEYASAFWIPPKGDTSHEALSIGQYIWHSAVPVSRAVSIDIDDLVSVATPQRSDQKTPVIPSKYFETFEDEGYEYVLTFQRIKDVDAWEERKDDPLFKVFTDVELHEDVVPTDEVFRQVLSRPKADDRKDIMDKLIANLGAYLNGTKGGIGKNVETENILASLGVTGTAKPVFATPFPAYNPPPEEPTKSRPSGGSTHTRRERSAMLSHRGSFNPFKTTSNSSRHSSSRSNSYPHYPPPPAPQSSLYPRSSSNSYQSSPMDRSPSHNQPTPPSTAHYPPQLPTIIPSSHHSQPPPHRPNSGFASGQHPLGHWSHNSPSRDYRHSNTESPYDDPWNLHNGRHEGTPAGPGTPIGSDFGDSPTHGHGRSSMPRTPVESHNQRKRPLEDPESQHRKRSKPLVDSAYERRW</sequence>
<feature type="compositionally biased region" description="Pro residues" evidence="1">
    <location>
        <begin position="178"/>
        <end position="198"/>
    </location>
</feature>
<protein>
    <submittedName>
        <fullName evidence="2">Uncharacterized protein</fullName>
    </submittedName>
</protein>
<dbReference type="OrthoDB" id="5431222at2759"/>
<feature type="region of interest" description="Disordered" evidence="1">
    <location>
        <begin position="465"/>
        <end position="697"/>
    </location>
</feature>
<dbReference type="AlphaFoldDB" id="A0A0D1YHZ6"/>
<dbReference type="HOGENOM" id="CLU_442277_0_0_1"/>
<feature type="region of interest" description="Disordered" evidence="1">
    <location>
        <begin position="1"/>
        <end position="277"/>
    </location>
</feature>
<proteinExistence type="predicted"/>
<gene>
    <name evidence="2" type="ORF">PV09_07996</name>
</gene>